<keyword evidence="2" id="KW-0378">Hydrolase</keyword>
<dbReference type="GO" id="GO:0008758">
    <property type="term" value="F:UDP-2,3-diacylglucosamine hydrolase activity"/>
    <property type="evidence" value="ECO:0007669"/>
    <property type="project" value="TreeGrafter"/>
</dbReference>
<dbReference type="SUPFAM" id="SSF56300">
    <property type="entry name" value="Metallo-dependent phosphatases"/>
    <property type="match status" value="1"/>
</dbReference>
<dbReference type="Gene3D" id="3.60.21.10">
    <property type="match status" value="1"/>
</dbReference>
<keyword evidence="1" id="KW-0479">Metal-binding</keyword>
<organism evidence="4 5">
    <name type="scientific">Metallumcola ferriviriculae</name>
    <dbReference type="NCBI Taxonomy" id="3039180"/>
    <lineage>
        <taxon>Bacteria</taxon>
        <taxon>Bacillati</taxon>
        <taxon>Bacillota</taxon>
        <taxon>Clostridia</taxon>
        <taxon>Neomoorellales</taxon>
        <taxon>Desulfitibacteraceae</taxon>
        <taxon>Metallumcola</taxon>
    </lineage>
</organism>
<dbReference type="GO" id="GO:0046872">
    <property type="term" value="F:metal ion binding"/>
    <property type="evidence" value="ECO:0007669"/>
    <property type="project" value="UniProtKB-KW"/>
</dbReference>
<dbReference type="PANTHER" id="PTHR31302:SF31">
    <property type="entry name" value="PHOSPHODIESTERASE YAEI"/>
    <property type="match status" value="1"/>
</dbReference>
<evidence type="ECO:0000313" key="5">
    <source>
        <dbReference type="Proteomes" id="UP001329915"/>
    </source>
</evidence>
<dbReference type="InterPro" id="IPR029052">
    <property type="entry name" value="Metallo-depent_PP-like"/>
</dbReference>
<evidence type="ECO:0000256" key="1">
    <source>
        <dbReference type="ARBA" id="ARBA00022723"/>
    </source>
</evidence>
<keyword evidence="5" id="KW-1185">Reference proteome</keyword>
<reference evidence="4 5" key="1">
    <citation type="submission" date="2023-04" db="EMBL/GenBank/DDBJ databases">
        <authorList>
            <person name="Hsu D."/>
        </authorList>
    </citation>
    <scope>NUCLEOTIDE SEQUENCE [LARGE SCALE GENOMIC DNA]</scope>
    <source>
        <strain evidence="4 5">MK1</strain>
    </source>
</reference>
<sequence length="273" mass="30256">MGKRLLLALLFLLGMAAFLYFENNSITTTRITVSSAKLPHGFDGYRVVHLSDLHSKTFGENQKPLVEKISKAKPDLIVFTGDLVDSKHYNEAASLELMKKIASIAPVYFVTGNHEWWSGKFNSLEKKLSKLGVKVMRNTSESLTRGEDRIFIVGVDDPDSGMTAGQTNSVLKETGNLKGFKILLSHRPELFSFYSKNKVDLIFSGHAHGGQVRIPFFGGVVAPDQGFFPEYTSGKYVNGSSAMIVSRGLGNSIIPQRIFNRPEIIVVTLRRDV</sequence>
<evidence type="ECO:0000259" key="3">
    <source>
        <dbReference type="Pfam" id="PF00149"/>
    </source>
</evidence>
<dbReference type="InterPro" id="IPR004843">
    <property type="entry name" value="Calcineurin-like_PHP"/>
</dbReference>
<dbReference type="Pfam" id="PF00149">
    <property type="entry name" value="Metallophos"/>
    <property type="match status" value="1"/>
</dbReference>
<gene>
    <name evidence="4" type="ORF">MFMK1_003630</name>
</gene>
<evidence type="ECO:0000256" key="2">
    <source>
        <dbReference type="ARBA" id="ARBA00022801"/>
    </source>
</evidence>
<dbReference type="RefSeq" id="WP_366923140.1">
    <property type="nucleotide sequence ID" value="NZ_CP121694.1"/>
</dbReference>
<dbReference type="GO" id="GO:0009245">
    <property type="term" value="P:lipid A biosynthetic process"/>
    <property type="evidence" value="ECO:0007669"/>
    <property type="project" value="TreeGrafter"/>
</dbReference>
<feature type="domain" description="Calcineurin-like phosphoesterase" evidence="3">
    <location>
        <begin position="46"/>
        <end position="209"/>
    </location>
</feature>
<protein>
    <submittedName>
        <fullName evidence="4">Metallophosphoesterase</fullName>
    </submittedName>
</protein>
<proteinExistence type="predicted"/>
<dbReference type="Proteomes" id="UP001329915">
    <property type="component" value="Chromosome"/>
</dbReference>
<evidence type="ECO:0000313" key="4">
    <source>
        <dbReference type="EMBL" id="WRO23762.1"/>
    </source>
</evidence>
<name>A0AAU0UTQ9_9FIRM</name>
<dbReference type="EMBL" id="CP121694">
    <property type="protein sequence ID" value="WRO23762.1"/>
    <property type="molecule type" value="Genomic_DNA"/>
</dbReference>
<dbReference type="PANTHER" id="PTHR31302">
    <property type="entry name" value="TRANSMEMBRANE PROTEIN WITH METALLOPHOSPHOESTERASE DOMAIN-RELATED"/>
    <property type="match status" value="1"/>
</dbReference>
<dbReference type="AlphaFoldDB" id="A0AAU0UTQ9"/>
<dbReference type="GO" id="GO:0016020">
    <property type="term" value="C:membrane"/>
    <property type="evidence" value="ECO:0007669"/>
    <property type="project" value="GOC"/>
</dbReference>
<accession>A0AAU0UTQ9</accession>
<dbReference type="CDD" id="cd07385">
    <property type="entry name" value="MPP_YkuE_C"/>
    <property type="match status" value="1"/>
</dbReference>
<dbReference type="KEGG" id="dbc:MFMK1_003630"/>
<dbReference type="InterPro" id="IPR051158">
    <property type="entry name" value="Metallophosphoesterase_sf"/>
</dbReference>